<gene>
    <name evidence="2" type="ORF">QBC34DRAFT_420538</name>
</gene>
<dbReference type="EMBL" id="MU865915">
    <property type="protein sequence ID" value="KAK4454856.1"/>
    <property type="molecule type" value="Genomic_DNA"/>
</dbReference>
<accession>A0AAV9H231</accession>
<keyword evidence="3" id="KW-1185">Reference proteome</keyword>
<comment type="caution">
    <text evidence="2">The sequence shown here is derived from an EMBL/GenBank/DDBJ whole genome shotgun (WGS) entry which is preliminary data.</text>
</comment>
<evidence type="ECO:0000313" key="2">
    <source>
        <dbReference type="EMBL" id="KAK4454856.1"/>
    </source>
</evidence>
<keyword evidence="1" id="KW-0732">Signal</keyword>
<evidence type="ECO:0000313" key="3">
    <source>
        <dbReference type="Proteomes" id="UP001321760"/>
    </source>
</evidence>
<name>A0AAV9H231_9PEZI</name>
<dbReference type="AlphaFoldDB" id="A0AAV9H231"/>
<evidence type="ECO:0000256" key="1">
    <source>
        <dbReference type="SAM" id="SignalP"/>
    </source>
</evidence>
<reference evidence="2" key="2">
    <citation type="submission" date="2023-05" db="EMBL/GenBank/DDBJ databases">
        <authorList>
            <consortium name="Lawrence Berkeley National Laboratory"/>
            <person name="Steindorff A."/>
            <person name="Hensen N."/>
            <person name="Bonometti L."/>
            <person name="Westerberg I."/>
            <person name="Brannstrom I.O."/>
            <person name="Guillou S."/>
            <person name="Cros-Aarteil S."/>
            <person name="Calhoun S."/>
            <person name="Haridas S."/>
            <person name="Kuo A."/>
            <person name="Mondo S."/>
            <person name="Pangilinan J."/>
            <person name="Riley R."/>
            <person name="Labutti K."/>
            <person name="Andreopoulos B."/>
            <person name="Lipzen A."/>
            <person name="Chen C."/>
            <person name="Yanf M."/>
            <person name="Daum C."/>
            <person name="Ng V."/>
            <person name="Clum A."/>
            <person name="Ohm R."/>
            <person name="Martin F."/>
            <person name="Silar P."/>
            <person name="Natvig D."/>
            <person name="Lalanne C."/>
            <person name="Gautier V."/>
            <person name="Ament-Velasquez S.L."/>
            <person name="Kruys A."/>
            <person name="Hutchinson M.I."/>
            <person name="Powell A.J."/>
            <person name="Barry K."/>
            <person name="Miller A.N."/>
            <person name="Grigoriev I.V."/>
            <person name="Debuchy R."/>
            <person name="Gladieux P."/>
            <person name="Thoren M.H."/>
            <person name="Johannesson H."/>
        </authorList>
    </citation>
    <scope>NUCLEOTIDE SEQUENCE</scope>
    <source>
        <strain evidence="2">PSN243</strain>
    </source>
</reference>
<proteinExistence type="predicted"/>
<organism evidence="2 3">
    <name type="scientific">Podospora aff. communis PSN243</name>
    <dbReference type="NCBI Taxonomy" id="3040156"/>
    <lineage>
        <taxon>Eukaryota</taxon>
        <taxon>Fungi</taxon>
        <taxon>Dikarya</taxon>
        <taxon>Ascomycota</taxon>
        <taxon>Pezizomycotina</taxon>
        <taxon>Sordariomycetes</taxon>
        <taxon>Sordariomycetidae</taxon>
        <taxon>Sordariales</taxon>
        <taxon>Podosporaceae</taxon>
        <taxon>Podospora</taxon>
    </lineage>
</organism>
<sequence>MHPKHLPALLLTTALATYAFPLDTPTTQPDDQPGPPATWCPTNTTMISAPACQGPVFYCYYYMIFIGVGGCVQDESGVWVPFRKWTIGEVADHLMTGSVPNP</sequence>
<dbReference type="Proteomes" id="UP001321760">
    <property type="component" value="Unassembled WGS sequence"/>
</dbReference>
<feature type="signal peptide" evidence="1">
    <location>
        <begin position="1"/>
        <end position="19"/>
    </location>
</feature>
<reference evidence="2" key="1">
    <citation type="journal article" date="2023" name="Mol. Phylogenet. Evol.">
        <title>Genome-scale phylogeny and comparative genomics of the fungal order Sordariales.</title>
        <authorList>
            <person name="Hensen N."/>
            <person name="Bonometti L."/>
            <person name="Westerberg I."/>
            <person name="Brannstrom I.O."/>
            <person name="Guillou S."/>
            <person name="Cros-Aarteil S."/>
            <person name="Calhoun S."/>
            <person name="Haridas S."/>
            <person name="Kuo A."/>
            <person name="Mondo S."/>
            <person name="Pangilinan J."/>
            <person name="Riley R."/>
            <person name="LaButti K."/>
            <person name="Andreopoulos B."/>
            <person name="Lipzen A."/>
            <person name="Chen C."/>
            <person name="Yan M."/>
            <person name="Daum C."/>
            <person name="Ng V."/>
            <person name="Clum A."/>
            <person name="Steindorff A."/>
            <person name="Ohm R.A."/>
            <person name="Martin F."/>
            <person name="Silar P."/>
            <person name="Natvig D.O."/>
            <person name="Lalanne C."/>
            <person name="Gautier V."/>
            <person name="Ament-Velasquez S.L."/>
            <person name="Kruys A."/>
            <person name="Hutchinson M.I."/>
            <person name="Powell A.J."/>
            <person name="Barry K."/>
            <person name="Miller A.N."/>
            <person name="Grigoriev I.V."/>
            <person name="Debuchy R."/>
            <person name="Gladieux P."/>
            <person name="Hiltunen Thoren M."/>
            <person name="Johannesson H."/>
        </authorList>
    </citation>
    <scope>NUCLEOTIDE SEQUENCE</scope>
    <source>
        <strain evidence="2">PSN243</strain>
    </source>
</reference>
<feature type="chain" id="PRO_5043821505" evidence="1">
    <location>
        <begin position="20"/>
        <end position="102"/>
    </location>
</feature>
<protein>
    <submittedName>
        <fullName evidence="2">Uncharacterized protein</fullName>
    </submittedName>
</protein>